<proteinExistence type="predicted"/>
<dbReference type="STRING" id="983920.Y88_1987"/>
<keyword evidence="2" id="KW-0472">Membrane</keyword>
<evidence type="ECO:0000256" key="1">
    <source>
        <dbReference type="ARBA" id="ARBA00003565"/>
    </source>
</evidence>
<dbReference type="OrthoDB" id="462848at2"/>
<keyword evidence="2" id="KW-1133">Transmembrane helix</keyword>
<reference evidence="4 5" key="1">
    <citation type="journal article" date="2012" name="J. Bacteriol.">
        <title>Draft Genome Sequence of Novosphingobium nitrogenifigens Y88T.</title>
        <authorList>
            <person name="Strabala T.J."/>
            <person name="Macdonald L."/>
            <person name="Liu V."/>
            <person name="Smit A.M."/>
        </authorList>
    </citation>
    <scope>NUCLEOTIDE SEQUENCE [LARGE SCALE GENOMIC DNA]</scope>
    <source>
        <strain evidence="4 5">DSM 19370</strain>
    </source>
</reference>
<sequence>MEAFLMLVSQIFLWVAVIAQTLLIVALARQVGILHERIAPAGALTLHQKVNVGEVASPMTVTTTQGQSMTVGGKREGRSQLLFFASPDCPVCKSLLPVLRSSARAESGWLDVVLAGDGDSAAYKRLARDHGLANVPMVLSEALGRAFGVSKLPYAVLLDEDGRVASLGLINSREHLESLFEAKEHGVASIQDYLARRQKEA</sequence>
<evidence type="ECO:0000313" key="4">
    <source>
        <dbReference type="EMBL" id="EGD60113.1"/>
    </source>
</evidence>
<dbReference type="InterPro" id="IPR036249">
    <property type="entry name" value="Thioredoxin-like_sf"/>
</dbReference>
<name>F1Z5K3_9SPHN</name>
<dbReference type="GO" id="GO:0016491">
    <property type="term" value="F:oxidoreductase activity"/>
    <property type="evidence" value="ECO:0007669"/>
    <property type="project" value="InterPro"/>
</dbReference>
<dbReference type="InterPro" id="IPR012336">
    <property type="entry name" value="Thioredoxin-like_fold"/>
</dbReference>
<feature type="transmembrane region" description="Helical" evidence="2">
    <location>
        <begin position="6"/>
        <end position="28"/>
    </location>
</feature>
<dbReference type="Gene3D" id="3.40.30.10">
    <property type="entry name" value="Glutaredoxin"/>
    <property type="match status" value="1"/>
</dbReference>
<dbReference type="EMBL" id="AEWJ01000023">
    <property type="protein sequence ID" value="EGD60113.1"/>
    <property type="molecule type" value="Genomic_DNA"/>
</dbReference>
<dbReference type="InParanoid" id="F1Z5K3"/>
<keyword evidence="5" id="KW-1185">Reference proteome</keyword>
<dbReference type="RefSeq" id="WP_008069089.1">
    <property type="nucleotide sequence ID" value="NZ_GL876933.1"/>
</dbReference>
<dbReference type="AlphaFoldDB" id="F1Z5K3"/>
<dbReference type="Proteomes" id="UP000004728">
    <property type="component" value="Unassembled WGS sequence"/>
</dbReference>
<evidence type="ECO:0000256" key="2">
    <source>
        <dbReference type="SAM" id="Phobius"/>
    </source>
</evidence>
<comment type="caution">
    <text evidence="4">The sequence shown here is derived from an EMBL/GenBank/DDBJ whole genome shotgun (WGS) entry which is preliminary data.</text>
</comment>
<evidence type="ECO:0000313" key="5">
    <source>
        <dbReference type="Proteomes" id="UP000004728"/>
    </source>
</evidence>
<dbReference type="Pfam" id="PF13905">
    <property type="entry name" value="Thioredoxin_8"/>
    <property type="match status" value="1"/>
</dbReference>
<protein>
    <recommendedName>
        <fullName evidence="3">Thioredoxin domain-containing protein</fullName>
    </recommendedName>
</protein>
<comment type="function">
    <text evidence="1">May be required for disulfide bond formation in some proteins.</text>
</comment>
<gene>
    <name evidence="4" type="ORF">Y88_1987</name>
</gene>
<keyword evidence="2" id="KW-0812">Transmembrane</keyword>
<dbReference type="PROSITE" id="PS51352">
    <property type="entry name" value="THIOREDOXIN_2"/>
    <property type="match status" value="1"/>
</dbReference>
<dbReference type="InterPro" id="IPR013766">
    <property type="entry name" value="Thioredoxin_domain"/>
</dbReference>
<evidence type="ECO:0000259" key="3">
    <source>
        <dbReference type="PROSITE" id="PS51352"/>
    </source>
</evidence>
<accession>F1Z5K3</accession>
<organism evidence="4 5">
    <name type="scientific">Novosphingobium nitrogenifigens DSM 19370</name>
    <dbReference type="NCBI Taxonomy" id="983920"/>
    <lineage>
        <taxon>Bacteria</taxon>
        <taxon>Pseudomonadati</taxon>
        <taxon>Pseudomonadota</taxon>
        <taxon>Alphaproteobacteria</taxon>
        <taxon>Sphingomonadales</taxon>
        <taxon>Sphingomonadaceae</taxon>
        <taxon>Novosphingobium</taxon>
    </lineage>
</organism>
<dbReference type="HOGENOM" id="CLU_091361_0_0_5"/>
<dbReference type="eggNOG" id="COG0526">
    <property type="taxonomic scope" value="Bacteria"/>
</dbReference>
<feature type="domain" description="Thioredoxin" evidence="3">
    <location>
        <begin position="50"/>
        <end position="185"/>
    </location>
</feature>
<dbReference type="SUPFAM" id="SSF52833">
    <property type="entry name" value="Thioredoxin-like"/>
    <property type="match status" value="1"/>
</dbReference>